<dbReference type="EMBL" id="CP000718">
    <property type="protein sequence ID" value="ABS45631.1"/>
    <property type="molecule type" value="Genomic_DNA"/>
</dbReference>
<dbReference type="RefSeq" id="WP_011988475.1">
    <property type="nucleotide sequence ID" value="NC_009704.1"/>
</dbReference>
<dbReference type="AlphaFoldDB" id="A0A0U1QTC2"/>
<protein>
    <submittedName>
        <fullName evidence="2">Putative stable inheritance protein</fullName>
    </submittedName>
</protein>
<evidence type="ECO:0000256" key="1">
    <source>
        <dbReference type="SAM" id="Phobius"/>
    </source>
</evidence>
<dbReference type="Pfam" id="PF17394">
    <property type="entry name" value="KleE"/>
    <property type="match status" value="1"/>
</dbReference>
<name>A0A0U1QTC2_YERP3</name>
<dbReference type="InterPro" id="IPR035362">
    <property type="entry name" value="KleE"/>
</dbReference>
<feature type="transmembrane region" description="Helical" evidence="1">
    <location>
        <begin position="75"/>
        <end position="95"/>
    </location>
</feature>
<evidence type="ECO:0000313" key="2">
    <source>
        <dbReference type="EMBL" id="ABS45631.1"/>
    </source>
</evidence>
<keyword evidence="1" id="KW-1133">Transmembrane helix</keyword>
<gene>
    <name evidence="2" type="ordered locus">YpsIP31758_A0040</name>
</gene>
<dbReference type="HOGENOM" id="CLU_175429_0_0_6"/>
<accession>A0A0U1QTC2</accession>
<organism evidence="2 3">
    <name type="scientific">Yersinia pseudotuberculosis serotype O:1b (strain IP 31758)</name>
    <dbReference type="NCBI Taxonomy" id="349747"/>
    <lineage>
        <taxon>Bacteria</taxon>
        <taxon>Pseudomonadati</taxon>
        <taxon>Pseudomonadota</taxon>
        <taxon>Gammaproteobacteria</taxon>
        <taxon>Enterobacterales</taxon>
        <taxon>Yersiniaceae</taxon>
        <taxon>Yersinia</taxon>
    </lineage>
</organism>
<dbReference type="Proteomes" id="UP000002412">
    <property type="component" value="Plasmid p_59kb"/>
</dbReference>
<keyword evidence="2" id="KW-0614">Plasmid</keyword>
<sequence>MSNIYKFPATEQTDKNTTPINNVLAKKQNSFVDSIVKIIWLLTVICWPVARWILAIDVAFQFSRMLWHWNTQGTYAGWTFLIHFSVLVVLTFFVNNFKPKKMKTR</sequence>
<keyword evidence="1" id="KW-0812">Transmembrane</keyword>
<dbReference type="KEGG" id="ypi:YpsIP31758_A0040"/>
<keyword evidence="1" id="KW-0472">Membrane</keyword>
<proteinExistence type="predicted"/>
<reference evidence="2 3" key="1">
    <citation type="journal article" date="2007" name="PLoS Genet.">
        <title>The complete genome sequence of Yersinia pseudotuberculosis IP31758, the causative agent of Far East scarlet-like fever.</title>
        <authorList>
            <person name="Eppinger M."/>
            <person name="Rosovitz M.J."/>
            <person name="Fricke W.F."/>
            <person name="Rasko D.A."/>
            <person name="Kokorina G."/>
            <person name="Fayolle C."/>
            <person name="Lindler L.E."/>
            <person name="Carniel E."/>
            <person name="Ravel J."/>
        </authorList>
    </citation>
    <scope>NUCLEOTIDE SEQUENCE [LARGE SCALE GENOMIC DNA]</scope>
    <source>
        <strain evidence="2 3">IP 31758</strain>
        <plasmid evidence="3">Plasmid plasmid_59kb</plasmid>
    </source>
</reference>
<geneLocation type="plasmid" evidence="3">
    <name>plasmid_59kb</name>
</geneLocation>
<evidence type="ECO:0000313" key="3">
    <source>
        <dbReference type="Proteomes" id="UP000002412"/>
    </source>
</evidence>
<feature type="transmembrane region" description="Helical" evidence="1">
    <location>
        <begin position="35"/>
        <end position="55"/>
    </location>
</feature>